<keyword evidence="5" id="KW-0175">Coiled coil</keyword>
<protein>
    <submittedName>
        <fullName evidence="8">Cytochrome C</fullName>
    </submittedName>
</protein>
<dbReference type="RefSeq" id="WP_105908943.1">
    <property type="nucleotide sequence ID" value="NZ_NXGJ01000004.1"/>
</dbReference>
<evidence type="ECO:0000256" key="5">
    <source>
        <dbReference type="SAM" id="Coils"/>
    </source>
</evidence>
<name>A0A2S9SNB4_9BACT</name>
<dbReference type="PIRSF" id="PIRSF019225">
    <property type="entry name" value="Ubol_Cyt_c_Rdtase_Cyt_c_su_prd"/>
    <property type="match status" value="1"/>
</dbReference>
<feature type="domain" description="Cytochrome c" evidence="7">
    <location>
        <begin position="208"/>
        <end position="306"/>
    </location>
</feature>
<dbReference type="SUPFAM" id="SSF46626">
    <property type="entry name" value="Cytochrome c"/>
    <property type="match status" value="2"/>
</dbReference>
<dbReference type="InterPro" id="IPR036909">
    <property type="entry name" value="Cyt_c-like_dom_sf"/>
</dbReference>
<feature type="transmembrane region" description="Helical" evidence="6">
    <location>
        <begin position="320"/>
        <end position="337"/>
    </location>
</feature>
<keyword evidence="6" id="KW-0472">Membrane</keyword>
<keyword evidence="1 4" id="KW-0349">Heme</keyword>
<evidence type="ECO:0000313" key="9">
    <source>
        <dbReference type="Proteomes" id="UP000239065"/>
    </source>
</evidence>
<dbReference type="AlphaFoldDB" id="A0A2S9SNB4"/>
<dbReference type="EMBL" id="NXGJ01000004">
    <property type="protein sequence ID" value="PRM88069.1"/>
    <property type="molecule type" value="Genomic_DNA"/>
</dbReference>
<proteinExistence type="predicted"/>
<accession>A0A2S9SNB4</accession>
<sequence>MRELKILAVVVVLTLITYWGVEPFAHSQMHPHVDPVNYNFEESDRTTSKEAVEKAQKSLAEAEKKADEKAIKGAKADLEAALTFEKTINAFWDANKAAITATPNVANGEALVTANCTACHSIESKGFPKLMDDASTAGAYGVATPDLGSAGKLYSKDYLIAFINNPALASKVSHKFTDGRAHPMPSYELMNTPQEVADMVAYLQSIAPKEMTNKEVFHDACQRCHGLKYADMQKGTMGAFSPDADITKYMGKLPPDLSQYIISRGPDYLGKFINDPQKLLEGTAMPRVGLNQESQEQVIKYMEEIGASKKAEREELGPKFLIYLVIFAIFAFLWKASKWRDVH</sequence>
<dbReference type="Proteomes" id="UP000239065">
    <property type="component" value="Unassembled WGS sequence"/>
</dbReference>
<keyword evidence="6" id="KW-0812">Transmembrane</keyword>
<keyword evidence="3 4" id="KW-0408">Iron</keyword>
<dbReference type="PROSITE" id="PS51007">
    <property type="entry name" value="CYTC"/>
    <property type="match status" value="2"/>
</dbReference>
<evidence type="ECO:0000259" key="7">
    <source>
        <dbReference type="PROSITE" id="PS51007"/>
    </source>
</evidence>
<reference evidence="8 9" key="1">
    <citation type="submission" date="2017-09" db="EMBL/GenBank/DDBJ databases">
        <title>Reassesment of A. cryaerophilus.</title>
        <authorList>
            <person name="Perez-Cataluna A."/>
            <person name="Collado L."/>
            <person name="Salgado O."/>
            <person name="Lefinanco V."/>
            <person name="Figueras M.J."/>
        </authorList>
    </citation>
    <scope>NUCLEOTIDE SEQUENCE [LARGE SCALE GENOMIC DNA]</scope>
    <source>
        <strain evidence="8 9">LMG 9861</strain>
    </source>
</reference>
<evidence type="ECO:0000256" key="3">
    <source>
        <dbReference type="ARBA" id="ARBA00023004"/>
    </source>
</evidence>
<dbReference type="InterPro" id="IPR021195">
    <property type="entry name" value="Ubol_Cyt_c_Rdtase_Cyt_c_su_prd"/>
</dbReference>
<evidence type="ECO:0000256" key="6">
    <source>
        <dbReference type="SAM" id="Phobius"/>
    </source>
</evidence>
<evidence type="ECO:0000313" key="8">
    <source>
        <dbReference type="EMBL" id="PRM88069.1"/>
    </source>
</evidence>
<comment type="caution">
    <text evidence="8">The sequence shown here is derived from an EMBL/GenBank/DDBJ whole genome shotgun (WGS) entry which is preliminary data.</text>
</comment>
<evidence type="ECO:0000256" key="2">
    <source>
        <dbReference type="ARBA" id="ARBA00022723"/>
    </source>
</evidence>
<dbReference type="Pfam" id="PF00034">
    <property type="entry name" value="Cytochrom_C"/>
    <property type="match status" value="2"/>
</dbReference>
<keyword evidence="2 4" id="KW-0479">Metal-binding</keyword>
<gene>
    <name evidence="8" type="ORF">CJ669_04790</name>
</gene>
<dbReference type="GO" id="GO:0009055">
    <property type="term" value="F:electron transfer activity"/>
    <property type="evidence" value="ECO:0007669"/>
    <property type="project" value="InterPro"/>
</dbReference>
<evidence type="ECO:0000256" key="4">
    <source>
        <dbReference type="PROSITE-ProRule" id="PRU00433"/>
    </source>
</evidence>
<dbReference type="InterPro" id="IPR009056">
    <property type="entry name" value="Cyt_c-like_dom"/>
</dbReference>
<organism evidence="8 9">
    <name type="scientific">Aliarcobacter cryaerophilus</name>
    <dbReference type="NCBI Taxonomy" id="28198"/>
    <lineage>
        <taxon>Bacteria</taxon>
        <taxon>Pseudomonadati</taxon>
        <taxon>Campylobacterota</taxon>
        <taxon>Epsilonproteobacteria</taxon>
        <taxon>Campylobacterales</taxon>
        <taxon>Arcobacteraceae</taxon>
        <taxon>Aliarcobacter</taxon>
    </lineage>
</organism>
<feature type="domain" description="Cytochrome c" evidence="7">
    <location>
        <begin position="103"/>
        <end position="207"/>
    </location>
</feature>
<dbReference type="GO" id="GO:0046872">
    <property type="term" value="F:metal ion binding"/>
    <property type="evidence" value="ECO:0007669"/>
    <property type="project" value="UniProtKB-KW"/>
</dbReference>
<feature type="coiled-coil region" evidence="5">
    <location>
        <begin position="45"/>
        <end position="72"/>
    </location>
</feature>
<dbReference type="Gene3D" id="1.10.760.10">
    <property type="entry name" value="Cytochrome c-like domain"/>
    <property type="match status" value="2"/>
</dbReference>
<dbReference type="GO" id="GO:0020037">
    <property type="term" value="F:heme binding"/>
    <property type="evidence" value="ECO:0007669"/>
    <property type="project" value="InterPro"/>
</dbReference>
<evidence type="ECO:0000256" key="1">
    <source>
        <dbReference type="ARBA" id="ARBA00022617"/>
    </source>
</evidence>
<keyword evidence="6" id="KW-1133">Transmembrane helix</keyword>